<gene>
    <name evidence="2" type="ORF">EJB05_20765</name>
</gene>
<proteinExistence type="predicted"/>
<dbReference type="AlphaFoldDB" id="A0A5J9V1G1"/>
<accession>A0A5J9V1G1</accession>
<comment type="caution">
    <text evidence="2">The sequence shown here is derived from an EMBL/GenBank/DDBJ whole genome shotgun (WGS) entry which is preliminary data.</text>
</comment>
<evidence type="ECO:0000313" key="3">
    <source>
        <dbReference type="Proteomes" id="UP000324897"/>
    </source>
</evidence>
<dbReference type="Gramene" id="TVU29207">
    <property type="protein sequence ID" value="TVU29207"/>
    <property type="gene ID" value="EJB05_20765"/>
</dbReference>
<dbReference type="EMBL" id="RWGY01000011">
    <property type="protein sequence ID" value="TVU29207.1"/>
    <property type="molecule type" value="Genomic_DNA"/>
</dbReference>
<dbReference type="OrthoDB" id="275278at2759"/>
<feature type="region of interest" description="Disordered" evidence="1">
    <location>
        <begin position="1"/>
        <end position="27"/>
    </location>
</feature>
<name>A0A5J9V1G1_9POAL</name>
<reference evidence="2 3" key="1">
    <citation type="journal article" date="2019" name="Sci. Rep.">
        <title>A high-quality genome of Eragrostis curvula grass provides insights into Poaceae evolution and supports new strategies to enhance forage quality.</title>
        <authorList>
            <person name="Carballo J."/>
            <person name="Santos B.A.C.M."/>
            <person name="Zappacosta D."/>
            <person name="Garbus I."/>
            <person name="Selva J.P."/>
            <person name="Gallo C.A."/>
            <person name="Diaz A."/>
            <person name="Albertini E."/>
            <person name="Caccamo M."/>
            <person name="Echenique V."/>
        </authorList>
    </citation>
    <scope>NUCLEOTIDE SEQUENCE [LARGE SCALE GENOMIC DNA]</scope>
    <source>
        <strain evidence="3">cv. Victoria</strain>
        <tissue evidence="2">Leaf</tissue>
    </source>
</reference>
<organism evidence="2 3">
    <name type="scientific">Eragrostis curvula</name>
    <name type="common">weeping love grass</name>
    <dbReference type="NCBI Taxonomy" id="38414"/>
    <lineage>
        <taxon>Eukaryota</taxon>
        <taxon>Viridiplantae</taxon>
        <taxon>Streptophyta</taxon>
        <taxon>Embryophyta</taxon>
        <taxon>Tracheophyta</taxon>
        <taxon>Spermatophyta</taxon>
        <taxon>Magnoliopsida</taxon>
        <taxon>Liliopsida</taxon>
        <taxon>Poales</taxon>
        <taxon>Poaceae</taxon>
        <taxon>PACMAD clade</taxon>
        <taxon>Chloridoideae</taxon>
        <taxon>Eragrostideae</taxon>
        <taxon>Eragrostidinae</taxon>
        <taxon>Eragrostis</taxon>
    </lineage>
</organism>
<keyword evidence="3" id="KW-1185">Reference proteome</keyword>
<feature type="non-terminal residue" evidence="2">
    <location>
        <position position="95"/>
    </location>
</feature>
<sequence length="95" mass="10478">MAMYSESPLRLPSPHQTDQQNRIESNPPHLAAAVDACSTGRSPARMSYAYLFKYIIIGDTVRFDKMPCVKIYGALKSSQFIDVVALSGDKADNIP</sequence>
<evidence type="ECO:0000256" key="1">
    <source>
        <dbReference type="SAM" id="MobiDB-lite"/>
    </source>
</evidence>
<dbReference type="Proteomes" id="UP000324897">
    <property type="component" value="Chromosome 1"/>
</dbReference>
<feature type="compositionally biased region" description="Polar residues" evidence="1">
    <location>
        <begin position="14"/>
        <end position="24"/>
    </location>
</feature>
<evidence type="ECO:0000313" key="2">
    <source>
        <dbReference type="EMBL" id="TVU29207.1"/>
    </source>
</evidence>
<protein>
    <submittedName>
        <fullName evidence="2">Uncharacterized protein</fullName>
    </submittedName>
</protein>